<keyword evidence="2" id="KW-1185">Reference proteome</keyword>
<reference evidence="1 2" key="1">
    <citation type="journal article" date="2009" name="Appl. Environ. Microbiol.">
        <title>Roseophage RDJL Phi1, infecting the aerobic anoxygenic phototrophic bacterium Roseobacter denitrificans OCh114.</title>
        <authorList>
            <person name="Zhang Y."/>
            <person name="Jiao N."/>
        </authorList>
    </citation>
    <scope>NUCLEOTIDE SEQUENCE [LARGE SCALE GENOMIC DNA]</scope>
</reference>
<dbReference type="KEGG" id="vg:10511799"/>
<accession>F4YXS3</accession>
<proteinExistence type="predicted"/>
<sequence>MLASMTHSEETPLSPDERLLQAKQMQALDGMRKKGTNAAAARAAGVSYSTISRWKAEDTEFQKAMHDAHEEHVDEAIEELHERAVVGDEQLVYFKGEPVPKRDPLSGEPMLDDNFEVIYYTRKVKSDPLLQFYLKSKRPEFREKTDLTLMGPDGGPVQTDNKVTWEFVLPDGKTVEDYKSDEDREPKAAEG</sequence>
<dbReference type="EMBL" id="HM151342">
    <property type="protein sequence ID" value="ADK73463.1"/>
    <property type="molecule type" value="Genomic_DNA"/>
</dbReference>
<dbReference type="OrthoDB" id="30449at10239"/>
<dbReference type="Gene3D" id="1.10.10.60">
    <property type="entry name" value="Homeodomain-like"/>
    <property type="match status" value="1"/>
</dbReference>
<name>F4YXS3_9CAUD</name>
<dbReference type="GeneID" id="10511799"/>
<evidence type="ECO:0000313" key="2">
    <source>
        <dbReference type="Proteomes" id="UP000008742"/>
    </source>
</evidence>
<evidence type="ECO:0008006" key="3">
    <source>
        <dbReference type="Google" id="ProtNLM"/>
    </source>
</evidence>
<dbReference type="Proteomes" id="UP000008742">
    <property type="component" value="Segment"/>
</dbReference>
<gene>
    <name evidence="1" type="ORF">RDJLphi1_gp62</name>
</gene>
<organism evidence="1 2">
    <name type="scientific">Roseobacter phage RDJL Phi 1</name>
    <dbReference type="NCBI Taxonomy" id="562742"/>
    <lineage>
        <taxon>Viruses</taxon>
        <taxon>Duplodnaviria</taxon>
        <taxon>Heunggongvirae</taxon>
        <taxon>Uroviricota</taxon>
        <taxon>Caudoviricetes</taxon>
        <taxon>Xiamenvirus</taxon>
        <taxon>Xiamenvirus RDJL1</taxon>
    </lineage>
</organism>
<protein>
    <recommendedName>
        <fullName evidence="3">Terminase small subunit</fullName>
    </recommendedName>
</protein>
<reference evidence="1 2" key="2">
    <citation type="journal article" date="2011" name="Virol. J.">
        <title>Complete genome sequence of a marine roseophage provides evidence into the evolution of gene transfer agents in alphaproteobacteria.</title>
        <authorList>
            <person name="Huang S."/>
            <person name="Zhang Y."/>
            <person name="Chen F."/>
            <person name="Jiao N."/>
        </authorList>
    </citation>
    <scope>NUCLEOTIDE SEQUENCE [LARGE SCALE GENOMIC DNA]</scope>
</reference>
<evidence type="ECO:0000313" key="1">
    <source>
        <dbReference type="EMBL" id="ADK73463.1"/>
    </source>
</evidence>
<dbReference type="RefSeq" id="YP_004421830.1">
    <property type="nucleotide sequence ID" value="NC_015466.1"/>
</dbReference>